<dbReference type="GO" id="GO:0005549">
    <property type="term" value="F:odorant binding"/>
    <property type="evidence" value="ECO:0007669"/>
    <property type="project" value="InterPro"/>
</dbReference>
<dbReference type="SUPFAM" id="SSF47565">
    <property type="entry name" value="Insect pheromone/odorant-binding proteins"/>
    <property type="match status" value="1"/>
</dbReference>
<dbReference type="PANTHER" id="PTHR21066:SF18">
    <property type="entry name" value="ODORANT-BINDING PROTEIN 73A, ISOFORM B"/>
    <property type="match status" value="1"/>
</dbReference>
<dbReference type="InterPro" id="IPR006170">
    <property type="entry name" value="PBP/GOBP"/>
</dbReference>
<gene>
    <name evidence="5" type="primary">OBP11</name>
</gene>
<keyword evidence="4" id="KW-0732">Signal</keyword>
<organism evidence="5">
    <name type="scientific">Galeruca daurica</name>
    <dbReference type="NCBI Taxonomy" id="1651263"/>
    <lineage>
        <taxon>Eukaryota</taxon>
        <taxon>Metazoa</taxon>
        <taxon>Ecdysozoa</taxon>
        <taxon>Arthropoda</taxon>
        <taxon>Hexapoda</taxon>
        <taxon>Insecta</taxon>
        <taxon>Pterygota</taxon>
        <taxon>Neoptera</taxon>
        <taxon>Endopterygota</taxon>
        <taxon>Coleoptera</taxon>
        <taxon>Polyphaga</taxon>
        <taxon>Cucujiformia</taxon>
        <taxon>Chrysomeloidea</taxon>
        <taxon>Chrysomelidae</taxon>
        <taxon>Galerucinae</taxon>
        <taxon>Galerucites</taxon>
        <taxon>Galeruca</taxon>
    </lineage>
</organism>
<evidence type="ECO:0000256" key="2">
    <source>
        <dbReference type="ARBA" id="ARBA00008098"/>
    </source>
</evidence>
<dbReference type="InterPro" id="IPR052295">
    <property type="entry name" value="Odorant-binding_protein"/>
</dbReference>
<dbReference type="GO" id="GO:0005576">
    <property type="term" value="C:extracellular region"/>
    <property type="evidence" value="ECO:0007669"/>
    <property type="project" value="UniProtKB-SubCell"/>
</dbReference>
<accession>A0A1U9W500</accession>
<evidence type="ECO:0000313" key="5">
    <source>
        <dbReference type="EMBL" id="AQY18975.1"/>
    </source>
</evidence>
<feature type="signal peptide" evidence="4">
    <location>
        <begin position="1"/>
        <end position="18"/>
    </location>
</feature>
<dbReference type="Pfam" id="PF01395">
    <property type="entry name" value="PBP_GOBP"/>
    <property type="match status" value="1"/>
</dbReference>
<comment type="subcellular location">
    <subcellularLocation>
        <location evidence="1">Secreted</location>
    </subcellularLocation>
</comment>
<dbReference type="PANTHER" id="PTHR21066">
    <property type="entry name" value="ODORANT-BINDING PROTEIN 59A-RELATED"/>
    <property type="match status" value="1"/>
</dbReference>
<dbReference type="InterPro" id="IPR036728">
    <property type="entry name" value="PBP_GOBP_sf"/>
</dbReference>
<dbReference type="EMBL" id="KX900463">
    <property type="protein sequence ID" value="AQY18975.1"/>
    <property type="molecule type" value="mRNA"/>
</dbReference>
<protein>
    <submittedName>
        <fullName evidence="5">Odorant-binding protein</fullName>
    </submittedName>
</protein>
<reference evidence="5" key="1">
    <citation type="submission" date="2016-09" db="EMBL/GenBank/DDBJ databases">
        <title>Identification and Expression Profile Analysis of Odorant-binding Proteins Genes in Galeruca daurica.</title>
        <authorList>
            <person name="Li L."/>
            <person name="Pang B."/>
        </authorList>
    </citation>
    <scope>NUCLEOTIDE SEQUENCE</scope>
</reference>
<keyword evidence="3" id="KW-0964">Secreted</keyword>
<sequence length="179" mass="20062">MFYSLIIFILVCAATVLGAELEQTNYTNKCEIPASAPRKVEEFINQCQDDIKLAILSEALETLNVNENHHSRAKRAAFTDDEKRIAGCLLQCVYRKMKAVNEYGFPTADGLVSLYTSGIEHKEYIRTTIQSVNVCVKIAEKKYLVTPNSLDELGKTCDIAYDIFDCISDEIGKYCGQTP</sequence>
<dbReference type="Gene3D" id="1.10.238.20">
    <property type="entry name" value="Pheromone/general odorant binding protein domain"/>
    <property type="match status" value="1"/>
</dbReference>
<evidence type="ECO:0000256" key="1">
    <source>
        <dbReference type="ARBA" id="ARBA00004613"/>
    </source>
</evidence>
<evidence type="ECO:0000256" key="3">
    <source>
        <dbReference type="ARBA" id="ARBA00022525"/>
    </source>
</evidence>
<feature type="chain" id="PRO_5010733850" evidence="4">
    <location>
        <begin position="19"/>
        <end position="179"/>
    </location>
</feature>
<name>A0A1U9W500_9CUCU</name>
<evidence type="ECO:0000256" key="4">
    <source>
        <dbReference type="SAM" id="SignalP"/>
    </source>
</evidence>
<proteinExistence type="evidence at transcript level"/>
<dbReference type="AlphaFoldDB" id="A0A1U9W500"/>
<comment type="similarity">
    <text evidence="2">Belongs to the PBP/GOBP family.</text>
</comment>